<dbReference type="AlphaFoldDB" id="A0A644YDB6"/>
<comment type="caution">
    <text evidence="2">The sequence shown here is derived from an EMBL/GenBank/DDBJ whole genome shotgun (WGS) entry which is preliminary data.</text>
</comment>
<dbReference type="Pfam" id="PF03009">
    <property type="entry name" value="GDPD"/>
    <property type="match status" value="1"/>
</dbReference>
<proteinExistence type="predicted"/>
<protein>
    <submittedName>
        <fullName evidence="2">Glycerophosphodiester phosphodiesterase</fullName>
        <ecNumber evidence="2">3.1.4.46</ecNumber>
    </submittedName>
</protein>
<dbReference type="EC" id="3.1.4.46" evidence="2"/>
<evidence type="ECO:0000259" key="1">
    <source>
        <dbReference type="PROSITE" id="PS51704"/>
    </source>
</evidence>
<dbReference type="PANTHER" id="PTHR46211:SF1">
    <property type="entry name" value="GLYCEROPHOSPHODIESTER PHOSPHODIESTERASE, CYTOPLASMIC"/>
    <property type="match status" value="1"/>
</dbReference>
<dbReference type="GO" id="GO:0006629">
    <property type="term" value="P:lipid metabolic process"/>
    <property type="evidence" value="ECO:0007669"/>
    <property type="project" value="InterPro"/>
</dbReference>
<keyword evidence="2" id="KW-0378">Hydrolase</keyword>
<dbReference type="EMBL" id="VSSQ01004758">
    <property type="protein sequence ID" value="MPM26535.1"/>
    <property type="molecule type" value="Genomic_DNA"/>
</dbReference>
<dbReference type="GO" id="GO:0008889">
    <property type="term" value="F:glycerophosphodiester phosphodiesterase activity"/>
    <property type="evidence" value="ECO:0007669"/>
    <property type="project" value="UniProtKB-EC"/>
</dbReference>
<accession>A0A644YDB6</accession>
<dbReference type="PROSITE" id="PS51704">
    <property type="entry name" value="GP_PDE"/>
    <property type="match status" value="1"/>
</dbReference>
<feature type="domain" description="GP-PDE" evidence="1">
    <location>
        <begin position="3"/>
        <end position="236"/>
    </location>
</feature>
<evidence type="ECO:0000313" key="2">
    <source>
        <dbReference type="EMBL" id="MPM26535.1"/>
    </source>
</evidence>
<dbReference type="SUPFAM" id="SSF51695">
    <property type="entry name" value="PLC-like phosphodiesterases"/>
    <property type="match status" value="1"/>
</dbReference>
<organism evidence="2">
    <name type="scientific">bioreactor metagenome</name>
    <dbReference type="NCBI Taxonomy" id="1076179"/>
    <lineage>
        <taxon>unclassified sequences</taxon>
        <taxon>metagenomes</taxon>
        <taxon>ecological metagenomes</taxon>
    </lineage>
</organism>
<reference evidence="2" key="1">
    <citation type="submission" date="2019-08" db="EMBL/GenBank/DDBJ databases">
        <authorList>
            <person name="Kucharzyk K."/>
            <person name="Murdoch R.W."/>
            <person name="Higgins S."/>
            <person name="Loffler F."/>
        </authorList>
    </citation>
    <scope>NUCLEOTIDE SEQUENCE</scope>
</reference>
<dbReference type="InterPro" id="IPR030395">
    <property type="entry name" value="GP_PDE_dom"/>
</dbReference>
<dbReference type="Gene3D" id="3.20.20.190">
    <property type="entry name" value="Phosphatidylinositol (PI) phosphodiesterase"/>
    <property type="match status" value="1"/>
</dbReference>
<dbReference type="PANTHER" id="PTHR46211">
    <property type="entry name" value="GLYCEROPHOSPHORYL DIESTER PHOSPHODIESTERASE"/>
    <property type="match status" value="1"/>
</dbReference>
<name>A0A644YDB6_9ZZZZ</name>
<dbReference type="InterPro" id="IPR017946">
    <property type="entry name" value="PLC-like_Pdiesterase_TIM-brl"/>
</dbReference>
<sequence>MKTQIWGHRGSSGYAPENTIEAFELAFKMNSDGIELDTHMTRDGYIVVSHDENTLRCCGSDAIISGMTLAELRELKACGGFANQYPNVKIPLLSEVLELMKNNSDKYLNIELKATSWEFLEKTAEICAESGLLHRIIFSSFTRTDLIGVKTILPTAKTALLFCDDSDAINFCVKSGCFAVHPAYFWCTPQNISAAHMNGLFVHPWTVNTPEMLKKMYSAGADAVITNYPDMAVQLRNEF</sequence>
<gene>
    <name evidence="2" type="primary">glpQ_11</name>
    <name evidence="2" type="ORF">SDC9_73039</name>
</gene>